<dbReference type="Pfam" id="PF04998">
    <property type="entry name" value="RNA_pol_Rpb1_5"/>
    <property type="match status" value="1"/>
</dbReference>
<organism evidence="14 15">
    <name type="scientific">Chlamydomonas eustigma</name>
    <dbReference type="NCBI Taxonomy" id="1157962"/>
    <lineage>
        <taxon>Eukaryota</taxon>
        <taxon>Viridiplantae</taxon>
        <taxon>Chlorophyta</taxon>
        <taxon>core chlorophytes</taxon>
        <taxon>Chlorophyceae</taxon>
        <taxon>CS clade</taxon>
        <taxon>Chlamydomonadales</taxon>
        <taxon>Chlamydomonadaceae</taxon>
        <taxon>Chlamydomonas</taxon>
    </lineage>
</organism>
<proteinExistence type="predicted"/>
<evidence type="ECO:0000256" key="3">
    <source>
        <dbReference type="ARBA" id="ARBA00022478"/>
    </source>
</evidence>
<keyword evidence="6" id="KW-0479">Metal-binding</keyword>
<evidence type="ECO:0000256" key="8">
    <source>
        <dbReference type="ARBA" id="ARBA00022842"/>
    </source>
</evidence>
<keyword evidence="8" id="KW-0460">Magnesium</keyword>
<gene>
    <name evidence="14" type="ORF">CEUSTIGMA_g11906.t1</name>
</gene>
<dbReference type="Pfam" id="PF04990">
    <property type="entry name" value="RNA_pol_Rpb1_7"/>
    <property type="match status" value="1"/>
</dbReference>
<dbReference type="OrthoDB" id="270392at2759"/>
<dbReference type="GO" id="GO:0003677">
    <property type="term" value="F:DNA binding"/>
    <property type="evidence" value="ECO:0007669"/>
    <property type="project" value="InterPro"/>
</dbReference>
<dbReference type="InterPro" id="IPR007081">
    <property type="entry name" value="RNA_pol_Rpb1_5"/>
</dbReference>
<name>A0A250XN94_9CHLO</name>
<dbReference type="STRING" id="1157962.A0A250XN94"/>
<keyword evidence="7" id="KW-0862">Zinc</keyword>
<dbReference type="Proteomes" id="UP000232323">
    <property type="component" value="Unassembled WGS sequence"/>
</dbReference>
<dbReference type="AlphaFoldDB" id="A0A250XN94"/>
<evidence type="ECO:0000256" key="1">
    <source>
        <dbReference type="ARBA" id="ARBA00004123"/>
    </source>
</evidence>
<evidence type="ECO:0000313" key="15">
    <source>
        <dbReference type="Proteomes" id="UP000232323"/>
    </source>
</evidence>
<keyword evidence="3" id="KW-0240">DNA-directed RNA polymerase</keyword>
<keyword evidence="10" id="KW-0539">Nucleus</keyword>
<dbReference type="EC" id="2.7.7.6" evidence="2"/>
<dbReference type="SUPFAM" id="SSF64484">
    <property type="entry name" value="beta and beta-prime subunits of DNA dependent RNA-polymerase"/>
    <property type="match status" value="1"/>
</dbReference>
<dbReference type="GO" id="GO:0005665">
    <property type="term" value="C:RNA polymerase II, core complex"/>
    <property type="evidence" value="ECO:0007669"/>
    <property type="project" value="TreeGrafter"/>
</dbReference>
<feature type="region of interest" description="Disordered" evidence="11">
    <location>
        <begin position="534"/>
        <end position="553"/>
    </location>
</feature>
<keyword evidence="5" id="KW-0548">Nucleotidyltransferase</keyword>
<keyword evidence="4" id="KW-0808">Transferase</keyword>
<evidence type="ECO:0000256" key="7">
    <source>
        <dbReference type="ARBA" id="ARBA00022833"/>
    </source>
</evidence>
<dbReference type="Gene3D" id="3.30.1360.140">
    <property type="match status" value="1"/>
</dbReference>
<dbReference type="InterPro" id="IPR007073">
    <property type="entry name" value="RNA_pol_Rpb1_7"/>
</dbReference>
<evidence type="ECO:0000256" key="6">
    <source>
        <dbReference type="ARBA" id="ARBA00022723"/>
    </source>
</evidence>
<dbReference type="PANTHER" id="PTHR19376">
    <property type="entry name" value="DNA-DIRECTED RNA POLYMERASE"/>
    <property type="match status" value="1"/>
</dbReference>
<accession>A0A250XN94</accession>
<dbReference type="GO" id="GO:0046872">
    <property type="term" value="F:metal ion binding"/>
    <property type="evidence" value="ECO:0007669"/>
    <property type="project" value="UniProtKB-KW"/>
</dbReference>
<comment type="caution">
    <text evidence="14">The sequence shown here is derived from an EMBL/GenBank/DDBJ whole genome shotgun (WGS) entry which is preliminary data.</text>
</comment>
<sequence>MLAEAEGSAASRSRSCTRHLRRIVETAADLEDMAAGGSARLSDLDPGHVLDAIAHLSSELRLDDEYTAGLRWMPVLLRCHLSPKHLVQRLHLSRASFDRVVADIRRDFFAAVANPGEMVGVLAATSIGEISTQLTLNTFHGAGVSSFAKVTSGVPRMKELMAVSKNIKTPAMTIRLRREWATQDRADLVKSTLETTFFRDLVTRSTIHFDPSESAVADDAGLLRFYRDFGSMDRVGACDPAASPWLLRFEFDRMKMLDLQVTMMDVEVTLLDYYDSLVACVLSDDNAERLVCRLRLSAVSAETDDLLTELKALEQSIMDGLIIKGVPRIHKAVLVQPMKLDRYDPVSDAFESSRDWSIATAGSNLLEVLCHPCVDFRHTLTNDVHEVYTVLGIEAARNMLIREVREVLGSDTALDHRHLSLLADTMSSRGFFMSIDRHGINNRGELGPLAKCSFEQTIDMLLKAGVFAERDRINGVSANIMLGQIAPCGTGDCSIHVDAEALRRLGRPVIPEAQQEEEEKYDEKQPVKLRQQPAFGDDDILMPHAASDADEDDILEIV</sequence>
<protein>
    <recommendedName>
        <fullName evidence="2">DNA-directed RNA polymerase</fullName>
        <ecNumber evidence="2">2.7.7.6</ecNumber>
    </recommendedName>
</protein>
<evidence type="ECO:0000256" key="9">
    <source>
        <dbReference type="ARBA" id="ARBA00023163"/>
    </source>
</evidence>
<dbReference type="EMBL" id="BEGY01000127">
    <property type="protein sequence ID" value="GAX84486.1"/>
    <property type="molecule type" value="Genomic_DNA"/>
</dbReference>
<dbReference type="PANTHER" id="PTHR19376:SF37">
    <property type="entry name" value="DNA-DIRECTED RNA POLYMERASE II SUBUNIT RPB1"/>
    <property type="match status" value="1"/>
</dbReference>
<dbReference type="GO" id="GO:0006351">
    <property type="term" value="P:DNA-templated transcription"/>
    <property type="evidence" value="ECO:0007669"/>
    <property type="project" value="InterPro"/>
</dbReference>
<dbReference type="InterPro" id="IPR045867">
    <property type="entry name" value="DNA-dir_RpoC_beta_prime"/>
</dbReference>
<evidence type="ECO:0000256" key="2">
    <source>
        <dbReference type="ARBA" id="ARBA00012418"/>
    </source>
</evidence>
<reference evidence="14 15" key="1">
    <citation type="submission" date="2017-08" db="EMBL/GenBank/DDBJ databases">
        <title>Acidophilic green algal genome provides insights into adaptation to an acidic environment.</title>
        <authorList>
            <person name="Hirooka S."/>
            <person name="Hirose Y."/>
            <person name="Kanesaki Y."/>
            <person name="Higuchi S."/>
            <person name="Fujiwara T."/>
            <person name="Onuma R."/>
            <person name="Era A."/>
            <person name="Ohbayashi R."/>
            <person name="Uzuka A."/>
            <person name="Nozaki H."/>
            <person name="Yoshikawa H."/>
            <person name="Miyagishima S.Y."/>
        </authorList>
    </citation>
    <scope>NUCLEOTIDE SEQUENCE [LARGE SCALE GENOMIC DNA]</scope>
    <source>
        <strain evidence="14 15">NIES-2499</strain>
    </source>
</reference>
<keyword evidence="9" id="KW-0804">Transcription</keyword>
<feature type="domain" description="RNA polymerase Rpb1" evidence="13">
    <location>
        <begin position="33"/>
        <end position="443"/>
    </location>
</feature>
<feature type="domain" description="RNA polymerase Rpb1" evidence="12">
    <location>
        <begin position="197"/>
        <end position="315"/>
    </location>
</feature>
<evidence type="ECO:0000259" key="12">
    <source>
        <dbReference type="Pfam" id="PF04990"/>
    </source>
</evidence>
<evidence type="ECO:0000256" key="10">
    <source>
        <dbReference type="ARBA" id="ARBA00023242"/>
    </source>
</evidence>
<keyword evidence="15" id="KW-1185">Reference proteome</keyword>
<dbReference type="GO" id="GO:0003899">
    <property type="term" value="F:DNA-directed RNA polymerase activity"/>
    <property type="evidence" value="ECO:0007669"/>
    <property type="project" value="UniProtKB-EC"/>
</dbReference>
<dbReference type="InterPro" id="IPR038593">
    <property type="entry name" value="RNA_pol_Rpb1_7_sf"/>
</dbReference>
<dbReference type="Gene3D" id="1.10.150.390">
    <property type="match status" value="1"/>
</dbReference>
<evidence type="ECO:0000313" key="14">
    <source>
        <dbReference type="EMBL" id="GAX84486.1"/>
    </source>
</evidence>
<evidence type="ECO:0000256" key="11">
    <source>
        <dbReference type="SAM" id="MobiDB-lite"/>
    </source>
</evidence>
<dbReference type="FunFam" id="1.10.150.390:FF:000001">
    <property type="entry name" value="DNA-directed RNA polymerase subunit"/>
    <property type="match status" value="1"/>
</dbReference>
<comment type="subcellular location">
    <subcellularLocation>
        <location evidence="1">Nucleus</location>
    </subcellularLocation>
</comment>
<evidence type="ECO:0000256" key="4">
    <source>
        <dbReference type="ARBA" id="ARBA00022679"/>
    </source>
</evidence>
<evidence type="ECO:0000256" key="5">
    <source>
        <dbReference type="ARBA" id="ARBA00022695"/>
    </source>
</evidence>
<evidence type="ECO:0000259" key="13">
    <source>
        <dbReference type="Pfam" id="PF04998"/>
    </source>
</evidence>